<gene>
    <name evidence="1" type="ORF">Patl1_20584</name>
</gene>
<accession>A0ACC1BK49</accession>
<organism evidence="1 2">
    <name type="scientific">Pistacia atlantica</name>
    <dbReference type="NCBI Taxonomy" id="434234"/>
    <lineage>
        <taxon>Eukaryota</taxon>
        <taxon>Viridiplantae</taxon>
        <taxon>Streptophyta</taxon>
        <taxon>Embryophyta</taxon>
        <taxon>Tracheophyta</taxon>
        <taxon>Spermatophyta</taxon>
        <taxon>Magnoliopsida</taxon>
        <taxon>eudicotyledons</taxon>
        <taxon>Gunneridae</taxon>
        <taxon>Pentapetalae</taxon>
        <taxon>rosids</taxon>
        <taxon>malvids</taxon>
        <taxon>Sapindales</taxon>
        <taxon>Anacardiaceae</taxon>
        <taxon>Pistacia</taxon>
    </lineage>
</organism>
<keyword evidence="2" id="KW-1185">Reference proteome</keyword>
<protein>
    <submittedName>
        <fullName evidence="1">Uncharacterized protein</fullName>
    </submittedName>
</protein>
<proteinExistence type="predicted"/>
<dbReference type="EMBL" id="CM047900">
    <property type="protein sequence ID" value="KAJ0099310.1"/>
    <property type="molecule type" value="Genomic_DNA"/>
</dbReference>
<dbReference type="Proteomes" id="UP001164250">
    <property type="component" value="Chromosome 4"/>
</dbReference>
<reference evidence="2" key="1">
    <citation type="journal article" date="2023" name="G3 (Bethesda)">
        <title>Genome assembly and association tests identify interacting loci associated with vigor, precocity, and sex in interspecific pistachio rootstocks.</title>
        <authorList>
            <person name="Palmer W."/>
            <person name="Jacygrad E."/>
            <person name="Sagayaradj S."/>
            <person name="Cavanaugh K."/>
            <person name="Han R."/>
            <person name="Bertier L."/>
            <person name="Beede B."/>
            <person name="Kafkas S."/>
            <person name="Golino D."/>
            <person name="Preece J."/>
            <person name="Michelmore R."/>
        </authorList>
    </citation>
    <scope>NUCLEOTIDE SEQUENCE [LARGE SCALE GENOMIC DNA]</scope>
</reference>
<name>A0ACC1BK49_9ROSI</name>
<sequence length="71" mass="7047">MAKVIASSKAVMMALVFAGFAMAAATVSAQSSELAPAPPPSLHTGAAFALPVPGSIIGFSLVLSLLALLKH</sequence>
<comment type="caution">
    <text evidence="1">The sequence shown here is derived from an EMBL/GenBank/DDBJ whole genome shotgun (WGS) entry which is preliminary data.</text>
</comment>
<evidence type="ECO:0000313" key="1">
    <source>
        <dbReference type="EMBL" id="KAJ0099310.1"/>
    </source>
</evidence>
<evidence type="ECO:0000313" key="2">
    <source>
        <dbReference type="Proteomes" id="UP001164250"/>
    </source>
</evidence>